<dbReference type="Proteomes" id="UP001242811">
    <property type="component" value="Unassembled WGS sequence"/>
</dbReference>
<accession>A0ABU0KYC3</accession>
<proteinExistence type="predicted"/>
<dbReference type="InterPro" id="IPR006076">
    <property type="entry name" value="FAD-dep_OxRdtase"/>
</dbReference>
<dbReference type="RefSeq" id="WP_152381022.1">
    <property type="nucleotide sequence ID" value="NZ_CP045298.1"/>
</dbReference>
<dbReference type="PANTHER" id="PTHR13847">
    <property type="entry name" value="SARCOSINE DEHYDROGENASE-RELATED"/>
    <property type="match status" value="1"/>
</dbReference>
<comment type="caution">
    <text evidence="2">The sequence shown here is derived from an EMBL/GenBank/DDBJ whole genome shotgun (WGS) entry which is preliminary data.</text>
</comment>
<evidence type="ECO:0000313" key="3">
    <source>
        <dbReference type="Proteomes" id="UP001242811"/>
    </source>
</evidence>
<organism evidence="2 3">
    <name type="scientific">Paenibacillus brasilensis</name>
    <dbReference type="NCBI Taxonomy" id="128574"/>
    <lineage>
        <taxon>Bacteria</taxon>
        <taxon>Bacillati</taxon>
        <taxon>Bacillota</taxon>
        <taxon>Bacilli</taxon>
        <taxon>Bacillales</taxon>
        <taxon>Paenibacillaceae</taxon>
        <taxon>Paenibacillus</taxon>
    </lineage>
</organism>
<dbReference type="Pfam" id="PF01266">
    <property type="entry name" value="DAO"/>
    <property type="match status" value="1"/>
</dbReference>
<evidence type="ECO:0000313" key="2">
    <source>
        <dbReference type="EMBL" id="MDQ0494447.1"/>
    </source>
</evidence>
<dbReference type="Gene3D" id="3.50.50.60">
    <property type="entry name" value="FAD/NAD(P)-binding domain"/>
    <property type="match status" value="1"/>
</dbReference>
<gene>
    <name evidence="2" type="ORF">QOZ95_002610</name>
</gene>
<keyword evidence="3" id="KW-1185">Reference proteome</keyword>
<dbReference type="PANTHER" id="PTHR13847:SF201">
    <property type="entry name" value="PUTATIBE OXIDOREDUCTASE"/>
    <property type="match status" value="1"/>
</dbReference>
<dbReference type="InterPro" id="IPR036188">
    <property type="entry name" value="FAD/NAD-bd_sf"/>
</dbReference>
<feature type="domain" description="FAD dependent oxidoreductase" evidence="1">
    <location>
        <begin position="30"/>
        <end position="382"/>
    </location>
</feature>
<dbReference type="Gene3D" id="3.30.9.10">
    <property type="entry name" value="D-Amino Acid Oxidase, subunit A, domain 2"/>
    <property type="match status" value="1"/>
</dbReference>
<protein>
    <submittedName>
        <fullName evidence="2">Glycine/D-amino acid oxidase-like deaminating enzyme</fullName>
    </submittedName>
</protein>
<name>A0ABU0KYC3_9BACL</name>
<reference evidence="2 3" key="1">
    <citation type="submission" date="2023-07" db="EMBL/GenBank/DDBJ databases">
        <title>Genomic Encyclopedia of Type Strains, Phase IV (KMG-IV): sequencing the most valuable type-strain genomes for metagenomic binning, comparative biology and taxonomic classification.</title>
        <authorList>
            <person name="Goeker M."/>
        </authorList>
    </citation>
    <scope>NUCLEOTIDE SEQUENCE [LARGE SCALE GENOMIC DNA]</scope>
    <source>
        <strain evidence="2 3">DSM 14914</strain>
    </source>
</reference>
<dbReference type="SUPFAM" id="SSF51905">
    <property type="entry name" value="FAD/NAD(P)-binding domain"/>
    <property type="match status" value="1"/>
</dbReference>
<evidence type="ECO:0000259" key="1">
    <source>
        <dbReference type="Pfam" id="PF01266"/>
    </source>
</evidence>
<dbReference type="EMBL" id="JAUSWA010000013">
    <property type="protein sequence ID" value="MDQ0494447.1"/>
    <property type="molecule type" value="Genomic_DNA"/>
</dbReference>
<sequence length="412" mass="46162">MDLISGNTFWPSTLEQTLDFSPLAEDLDCDVLIIGGGMSGSLCSRLLGERNVDTVVIDKRKLVHGSSSANTGLLQYSNDKTLTSFINTFGGTNGVLFYRMCKDALDQLEKLAATLDINPSFIRRSSLYYASTTEDVQVLQEEYKQLTRFGFPVEYWDEQQVAARFPFRKTAALYTHEDAEVNPFQLAQGLFQSASRLGVRIFEHTDAKHFEFGENEVVCHTSEGTIRAKKVISATGYETQEIKADRGATLESSYAIVTTPVEDISFWHEQCLIWETARPYLYMRTTQEGRIITGGLDEPVLDSNQREIRLLHQQKKLLQALQEHFPDVPFKIDYAWAAVFGSSHDGLPYIGPHPRFPNCCFLEGYGGNGAVTSMIAAQLLADELTGTHRPEMELFSLTRTTRPAPETTKPLA</sequence>